<feature type="domain" description="Glycosyltransferase family 28 N-terminal" evidence="11">
    <location>
        <begin position="7"/>
        <end position="144"/>
    </location>
</feature>
<gene>
    <name evidence="10" type="primary">murG</name>
    <name evidence="13" type="ORF">IPV69_22720</name>
</gene>
<sequence>MAEPLTIFLAGGGTGGHLYPGIAVAEAMRAVLPDVRPVFLCTQREIDAVILKPTGFEFIPQPIVPPVSSVGGLLKFYKSWRETKDLVKQLLTDRRPAAVLGLGGYAAGVAVKKAAAQGIPTAVLNPDVIPGKANKFLMSVVKAVCCQFEATSGFVGSSARGKLQMTGCPIRSDITAPPPRDEAAKRLGIDPMLKTLVVTGASLGARTVNEAVLTMLGGMSLRGWQVLHLSGREHADAVRAGYRDLSVTSRVIDFTPAMADVWAATDLAISRSGASSCAELTACGIPSILMPYPYHRDMHQKVNAEQLVSAGGAVLLDDEKDRAKNAAKLQPVIEQLMYDAGKRQKMADAAKAIGKPDAAERVARLLVGLAS</sequence>
<dbReference type="InterPro" id="IPR004276">
    <property type="entry name" value="GlycoTrans_28_N"/>
</dbReference>
<dbReference type="GO" id="GO:0050511">
    <property type="term" value="F:undecaprenyldiphospho-muramoylpentapeptide beta-N-acetylglucosaminyltransferase activity"/>
    <property type="evidence" value="ECO:0007669"/>
    <property type="project" value="UniProtKB-UniRule"/>
</dbReference>
<protein>
    <recommendedName>
        <fullName evidence="10">UDP-N-acetylglucosamine--N-acetylmuramyl-(pentapeptide) pyrophosphoryl-undecaprenol N-acetylglucosamine transferase</fullName>
        <ecNumber evidence="10">2.4.1.227</ecNumber>
    </recommendedName>
    <alternativeName>
        <fullName evidence="10">Undecaprenyl-PP-MurNAc-pentapeptide-UDPGlcNAc GlcNAc transferase</fullName>
    </alternativeName>
</protein>
<evidence type="ECO:0000256" key="9">
    <source>
        <dbReference type="ARBA" id="ARBA00023316"/>
    </source>
</evidence>
<evidence type="ECO:0000259" key="12">
    <source>
        <dbReference type="Pfam" id="PF04101"/>
    </source>
</evidence>
<evidence type="ECO:0000256" key="8">
    <source>
        <dbReference type="ARBA" id="ARBA00023306"/>
    </source>
</evidence>
<dbReference type="RefSeq" id="WP_206292021.1">
    <property type="nucleotide sequence ID" value="NZ_CP063458.1"/>
</dbReference>
<keyword evidence="2 10" id="KW-0132">Cell division</keyword>
<keyword evidence="9 10" id="KW-0961">Cell wall biogenesis/degradation</keyword>
<dbReference type="GO" id="GO:0005975">
    <property type="term" value="P:carbohydrate metabolic process"/>
    <property type="evidence" value="ECO:0007669"/>
    <property type="project" value="InterPro"/>
</dbReference>
<dbReference type="EMBL" id="CP063458">
    <property type="protein sequence ID" value="QOV89008.1"/>
    <property type="molecule type" value="Genomic_DNA"/>
</dbReference>
<keyword evidence="3 10" id="KW-0328">Glycosyltransferase</keyword>
<feature type="binding site" evidence="10">
    <location>
        <position position="300"/>
    </location>
    <ligand>
        <name>UDP-N-acetyl-alpha-D-glucosamine</name>
        <dbReference type="ChEBI" id="CHEBI:57705"/>
    </ligand>
</feature>
<dbReference type="InterPro" id="IPR007235">
    <property type="entry name" value="Glyco_trans_28_C"/>
</dbReference>
<keyword evidence="8 10" id="KW-0131">Cell cycle</keyword>
<organism evidence="13 14">
    <name type="scientific">Humisphaera borealis</name>
    <dbReference type="NCBI Taxonomy" id="2807512"/>
    <lineage>
        <taxon>Bacteria</taxon>
        <taxon>Pseudomonadati</taxon>
        <taxon>Planctomycetota</taxon>
        <taxon>Phycisphaerae</taxon>
        <taxon>Tepidisphaerales</taxon>
        <taxon>Tepidisphaeraceae</taxon>
        <taxon>Humisphaera</taxon>
    </lineage>
</organism>
<evidence type="ECO:0000313" key="13">
    <source>
        <dbReference type="EMBL" id="QOV89008.1"/>
    </source>
</evidence>
<comment type="subcellular location">
    <subcellularLocation>
        <location evidence="10">Cell membrane</location>
        <topology evidence="10">Peripheral membrane protein</topology>
        <orientation evidence="10">Cytoplasmic side</orientation>
    </subcellularLocation>
</comment>
<dbReference type="UniPathway" id="UPA00219"/>
<dbReference type="PANTHER" id="PTHR21015">
    <property type="entry name" value="UDP-N-ACETYLGLUCOSAMINE--N-ACETYLMURAMYL-(PENTAPEPTIDE) PYROPHOSPHORYL-UNDECAPRENOL N-ACETYLGLUCOSAMINE TRANSFERASE 1"/>
    <property type="match status" value="1"/>
</dbReference>
<accession>A0A7M2WU20</accession>
<comment type="pathway">
    <text evidence="10">Cell wall biogenesis; peptidoglycan biosynthesis.</text>
</comment>
<feature type="binding site" evidence="10">
    <location>
        <position position="202"/>
    </location>
    <ligand>
        <name>UDP-N-acetyl-alpha-D-glucosamine</name>
        <dbReference type="ChEBI" id="CHEBI:57705"/>
    </ligand>
</feature>
<evidence type="ECO:0000256" key="7">
    <source>
        <dbReference type="ARBA" id="ARBA00023136"/>
    </source>
</evidence>
<evidence type="ECO:0000256" key="5">
    <source>
        <dbReference type="ARBA" id="ARBA00022960"/>
    </source>
</evidence>
<evidence type="ECO:0000256" key="3">
    <source>
        <dbReference type="ARBA" id="ARBA00022676"/>
    </source>
</evidence>
<evidence type="ECO:0000256" key="6">
    <source>
        <dbReference type="ARBA" id="ARBA00022984"/>
    </source>
</evidence>
<feature type="binding site" evidence="10">
    <location>
        <begin position="14"/>
        <end position="16"/>
    </location>
    <ligand>
        <name>UDP-N-acetyl-alpha-D-glucosamine</name>
        <dbReference type="ChEBI" id="CHEBI:57705"/>
    </ligand>
</feature>
<comment type="function">
    <text evidence="10">Cell wall formation. Catalyzes the transfer of a GlcNAc subunit on undecaprenyl-pyrophosphoryl-MurNAc-pentapeptide (lipid intermediate I) to form undecaprenyl-pyrophosphoryl-MurNAc-(pentapeptide)GlcNAc (lipid intermediate II).</text>
</comment>
<evidence type="ECO:0000259" key="11">
    <source>
        <dbReference type="Pfam" id="PF03033"/>
    </source>
</evidence>
<name>A0A7M2WU20_9BACT</name>
<dbReference type="GO" id="GO:0005886">
    <property type="term" value="C:plasma membrane"/>
    <property type="evidence" value="ECO:0007669"/>
    <property type="project" value="UniProtKB-SubCell"/>
</dbReference>
<proteinExistence type="inferred from homology"/>
<reference evidence="13 14" key="1">
    <citation type="submission" date="2020-10" db="EMBL/GenBank/DDBJ databases">
        <title>Wide distribution of Phycisphaera-like planctomycetes from WD2101 soil group in peatlands and genome analysis of the first cultivated representative.</title>
        <authorList>
            <person name="Dedysh S.N."/>
            <person name="Beletsky A.V."/>
            <person name="Ivanova A."/>
            <person name="Kulichevskaya I.S."/>
            <person name="Suzina N.E."/>
            <person name="Philippov D.A."/>
            <person name="Rakitin A.L."/>
            <person name="Mardanov A.V."/>
            <person name="Ravin N.V."/>
        </authorList>
    </citation>
    <scope>NUCLEOTIDE SEQUENCE [LARGE SCALE GENOMIC DNA]</scope>
    <source>
        <strain evidence="13 14">M1803</strain>
    </source>
</reference>
<dbReference type="GO" id="GO:0009252">
    <property type="term" value="P:peptidoglycan biosynthetic process"/>
    <property type="evidence" value="ECO:0007669"/>
    <property type="project" value="UniProtKB-UniRule"/>
</dbReference>
<keyword evidence="14" id="KW-1185">Reference proteome</keyword>
<keyword evidence="5 10" id="KW-0133">Cell shape</keyword>
<dbReference type="HAMAP" id="MF_00033">
    <property type="entry name" value="MurG"/>
    <property type="match status" value="1"/>
</dbReference>
<comment type="caution">
    <text evidence="10">Lacks conserved residue(s) required for the propagation of feature annotation.</text>
</comment>
<evidence type="ECO:0000256" key="4">
    <source>
        <dbReference type="ARBA" id="ARBA00022679"/>
    </source>
</evidence>
<dbReference type="KEGG" id="hbs:IPV69_22720"/>
<feature type="domain" description="Glycosyl transferase family 28 C-terminal" evidence="12">
    <location>
        <begin position="195"/>
        <end position="362"/>
    </location>
</feature>
<dbReference type="GO" id="GO:0008360">
    <property type="term" value="P:regulation of cell shape"/>
    <property type="evidence" value="ECO:0007669"/>
    <property type="project" value="UniProtKB-KW"/>
</dbReference>
<dbReference type="Pfam" id="PF04101">
    <property type="entry name" value="Glyco_tran_28_C"/>
    <property type="match status" value="1"/>
</dbReference>
<feature type="binding site" evidence="10">
    <location>
        <position position="171"/>
    </location>
    <ligand>
        <name>UDP-N-acetyl-alpha-D-glucosamine</name>
        <dbReference type="ChEBI" id="CHEBI:57705"/>
    </ligand>
</feature>
<evidence type="ECO:0000256" key="1">
    <source>
        <dbReference type="ARBA" id="ARBA00022475"/>
    </source>
</evidence>
<evidence type="ECO:0000256" key="2">
    <source>
        <dbReference type="ARBA" id="ARBA00022618"/>
    </source>
</evidence>
<keyword evidence="4 10" id="KW-0808">Transferase</keyword>
<dbReference type="Proteomes" id="UP000593765">
    <property type="component" value="Chromosome"/>
</dbReference>
<evidence type="ECO:0000313" key="14">
    <source>
        <dbReference type="Proteomes" id="UP000593765"/>
    </source>
</evidence>
<dbReference type="EC" id="2.4.1.227" evidence="10"/>
<dbReference type="GO" id="GO:0071555">
    <property type="term" value="P:cell wall organization"/>
    <property type="evidence" value="ECO:0007669"/>
    <property type="project" value="UniProtKB-KW"/>
</dbReference>
<dbReference type="PANTHER" id="PTHR21015:SF22">
    <property type="entry name" value="GLYCOSYLTRANSFERASE"/>
    <property type="match status" value="1"/>
</dbReference>
<comment type="catalytic activity">
    <reaction evidence="10">
        <text>di-trans,octa-cis-undecaprenyl diphospho-N-acetyl-alpha-D-muramoyl-L-alanyl-D-glutamyl-meso-2,6-diaminopimeloyl-D-alanyl-D-alanine + UDP-N-acetyl-alpha-D-glucosamine = di-trans,octa-cis-undecaprenyl diphospho-[N-acetyl-alpha-D-glucosaminyl-(1-&gt;4)]-N-acetyl-alpha-D-muramoyl-L-alanyl-D-glutamyl-meso-2,6-diaminopimeloyl-D-alanyl-D-alanine + UDP + H(+)</text>
        <dbReference type="Rhea" id="RHEA:31227"/>
        <dbReference type="ChEBI" id="CHEBI:15378"/>
        <dbReference type="ChEBI" id="CHEBI:57705"/>
        <dbReference type="ChEBI" id="CHEBI:58223"/>
        <dbReference type="ChEBI" id="CHEBI:61387"/>
        <dbReference type="ChEBI" id="CHEBI:61388"/>
        <dbReference type="EC" id="2.4.1.227"/>
    </reaction>
</comment>
<dbReference type="Gene3D" id="3.40.50.2000">
    <property type="entry name" value="Glycogen Phosphorylase B"/>
    <property type="match status" value="2"/>
</dbReference>
<comment type="similarity">
    <text evidence="10">Belongs to the glycosyltransferase 28 family. MurG subfamily.</text>
</comment>
<dbReference type="AlphaFoldDB" id="A0A7M2WU20"/>
<dbReference type="CDD" id="cd03785">
    <property type="entry name" value="GT28_MurG"/>
    <property type="match status" value="1"/>
</dbReference>
<dbReference type="SUPFAM" id="SSF53756">
    <property type="entry name" value="UDP-Glycosyltransferase/glycogen phosphorylase"/>
    <property type="match status" value="1"/>
</dbReference>
<dbReference type="Pfam" id="PF03033">
    <property type="entry name" value="Glyco_transf_28"/>
    <property type="match status" value="1"/>
</dbReference>
<keyword evidence="6 10" id="KW-0573">Peptidoglycan synthesis</keyword>
<dbReference type="GO" id="GO:0051301">
    <property type="term" value="P:cell division"/>
    <property type="evidence" value="ECO:0007669"/>
    <property type="project" value="UniProtKB-KW"/>
</dbReference>
<dbReference type="InterPro" id="IPR006009">
    <property type="entry name" value="GlcNAc_MurG"/>
</dbReference>
<keyword evidence="1 10" id="KW-1003">Cell membrane</keyword>
<evidence type="ECO:0000256" key="10">
    <source>
        <dbReference type="HAMAP-Rule" id="MF_00033"/>
    </source>
</evidence>
<keyword evidence="7 10" id="KW-0472">Membrane</keyword>